<keyword evidence="3" id="KW-0411">Iron-sulfur</keyword>
<dbReference type="Gene3D" id="3.40.50.11900">
    <property type="match status" value="1"/>
</dbReference>
<dbReference type="Pfam" id="PF06050">
    <property type="entry name" value="HGD-D"/>
    <property type="match status" value="1"/>
</dbReference>
<organism evidence="4 5">
    <name type="scientific">Tepidibacter hydrothermalis</name>
    <dbReference type="NCBI Taxonomy" id="3036126"/>
    <lineage>
        <taxon>Bacteria</taxon>
        <taxon>Bacillati</taxon>
        <taxon>Bacillota</taxon>
        <taxon>Clostridia</taxon>
        <taxon>Peptostreptococcales</taxon>
        <taxon>Peptostreptococcaceae</taxon>
        <taxon>Tepidibacter</taxon>
    </lineage>
</organism>
<dbReference type="Proteomes" id="UP001222800">
    <property type="component" value="Chromosome"/>
</dbReference>
<comment type="cofactor">
    <cofactor evidence="1">
        <name>[4Fe-4S] cluster</name>
        <dbReference type="ChEBI" id="CHEBI:49883"/>
    </cofactor>
</comment>
<dbReference type="EMBL" id="CP120733">
    <property type="protein sequence ID" value="WFD10080.1"/>
    <property type="molecule type" value="Genomic_DNA"/>
</dbReference>
<proteinExistence type="inferred from homology"/>
<sequence length="414" mass="48416">MNKKVDERILDSYKNNIINTLKKLRQDQTCPKNSEYFFTLAENWFLKKNEDNKIPKIGLIGKCIPEEMIYALGAQPVWILGGSFEAGLAADEYVPRDTDPVVRSTVGMIKSGLVPDILDCKAIIAPVAYDSERKMVGMLSKDMEVYPVEIPPIKWTEGSKLKWIYQIDKIKSLLEKKTRKKMNHKNLIQAVKLVNLAKLQIKQLMEIRRENPQIISASLMLFIMNTYYFNNDLRKWTYEMQILNEELKNTVKEDVNSKIKPRIFVIGSPIYFPNMKIPLLLEELGAEIADVEIEASKFYVDEIIHYENSSKDLLNYIALKHYLYDYSPYFIPSEHRIRSLKKIAREQNIKGVLYHILKGHLCYDFELEDVEEKFKEEGIPVFRIETDYNYEDIEQLRIRTEAVIEMLSAKIINH</sequence>
<name>A0ABY8EGV3_9FIRM</name>
<gene>
    <name evidence="4" type="ORF">P4S50_17140</name>
</gene>
<keyword evidence="3" id="KW-0408">Iron</keyword>
<evidence type="ECO:0000256" key="1">
    <source>
        <dbReference type="ARBA" id="ARBA00001966"/>
    </source>
</evidence>
<reference evidence="4 5" key="1">
    <citation type="submission" date="2023-03" db="EMBL/GenBank/DDBJ databases">
        <title>Complete genome sequence of Tepidibacter sp. SWIR-1, isolated from a deep-sea hydrothermal vent.</title>
        <authorList>
            <person name="Li X."/>
        </authorList>
    </citation>
    <scope>NUCLEOTIDE SEQUENCE [LARGE SCALE GENOMIC DNA]</scope>
    <source>
        <strain evidence="4 5">SWIR-1</strain>
    </source>
</reference>
<evidence type="ECO:0000313" key="4">
    <source>
        <dbReference type="EMBL" id="WFD10080.1"/>
    </source>
</evidence>
<evidence type="ECO:0000313" key="5">
    <source>
        <dbReference type="Proteomes" id="UP001222800"/>
    </source>
</evidence>
<accession>A0ABY8EGV3</accession>
<dbReference type="Gene3D" id="3.40.50.11890">
    <property type="match status" value="1"/>
</dbReference>
<dbReference type="RefSeq" id="WP_277732057.1">
    <property type="nucleotide sequence ID" value="NZ_CP120733.1"/>
</dbReference>
<keyword evidence="5" id="KW-1185">Reference proteome</keyword>
<protein>
    <submittedName>
        <fullName evidence="4">2-hydroxyacyl-CoA dehydratase family protein</fullName>
    </submittedName>
</protein>
<comment type="similarity">
    <text evidence="2">Belongs to the FldB/FldC dehydratase alpha/beta subunit family.</text>
</comment>
<dbReference type="PANTHER" id="PTHR30548:SF1">
    <property type="entry name" value="DEHYDRATASE SUBUNIT MJ0007-RELATED"/>
    <property type="match status" value="1"/>
</dbReference>
<keyword evidence="3" id="KW-0479">Metal-binding</keyword>
<dbReference type="InterPro" id="IPR010327">
    <property type="entry name" value="FldB/FldC_alpha/beta"/>
</dbReference>
<evidence type="ECO:0000256" key="2">
    <source>
        <dbReference type="ARBA" id="ARBA00005806"/>
    </source>
</evidence>
<evidence type="ECO:0000256" key="3">
    <source>
        <dbReference type="ARBA" id="ARBA00023014"/>
    </source>
</evidence>
<dbReference type="PANTHER" id="PTHR30548">
    <property type="entry name" value="2-HYDROXYGLUTARYL-COA DEHYDRATASE, D-COMPONENT-RELATED"/>
    <property type="match status" value="1"/>
</dbReference>
<dbReference type="Gene3D" id="1.20.1270.370">
    <property type="match status" value="1"/>
</dbReference>